<evidence type="ECO:0000313" key="1">
    <source>
        <dbReference type="EMBL" id="EUC57461.1"/>
    </source>
</evidence>
<gene>
    <name evidence="1" type="ORF">RSOL_222510</name>
</gene>
<accession>X8J8B3</accession>
<sequence length="176" mass="18981">MSTSQSSALVSSLLAPASNNPTGGLRKANIYGPLSDLQGGPNLVTQAQPKLPRVKAYLLSTGGRDIPVLQDAGLVMQSLDRVRNLDPSNVDTRTGKMIDSTFDRFFDPVDIREGGLLILISHGKRTYGNGVSLQLQTQDGTPVDSSVRLELFLCIVIDLQYLDAPAEDYDSAEALY</sequence>
<dbReference type="AlphaFoldDB" id="X8J8B3"/>
<name>X8J8B3_9AGAM</name>
<reference evidence="2" key="1">
    <citation type="journal article" date="2014" name="Genome Announc.">
        <title>Draft genome sequence of the plant-pathogenic soil fungus Rhizoctonia solani anastomosis group 3 strain Rhs1AP.</title>
        <authorList>
            <person name="Cubeta M.A."/>
            <person name="Thomas E."/>
            <person name="Dean R.A."/>
            <person name="Jabaji S."/>
            <person name="Neate S.M."/>
            <person name="Tavantzis S."/>
            <person name="Toda T."/>
            <person name="Vilgalys R."/>
            <person name="Bharathan N."/>
            <person name="Fedorova-Abrams N."/>
            <person name="Pakala S.B."/>
            <person name="Pakala S.M."/>
            <person name="Zafar N."/>
            <person name="Joardar V."/>
            <person name="Losada L."/>
            <person name="Nierman W.C."/>
        </authorList>
    </citation>
    <scope>NUCLEOTIDE SEQUENCE [LARGE SCALE GENOMIC DNA]</scope>
    <source>
        <strain evidence="2">AG-3</strain>
    </source>
</reference>
<organism evidence="1 2">
    <name type="scientific">Rhizoctonia solani AG-3 Rhs1AP</name>
    <dbReference type="NCBI Taxonomy" id="1086054"/>
    <lineage>
        <taxon>Eukaryota</taxon>
        <taxon>Fungi</taxon>
        <taxon>Dikarya</taxon>
        <taxon>Basidiomycota</taxon>
        <taxon>Agaricomycotina</taxon>
        <taxon>Agaricomycetes</taxon>
        <taxon>Cantharellales</taxon>
        <taxon>Ceratobasidiaceae</taxon>
        <taxon>Rhizoctonia</taxon>
    </lineage>
</organism>
<dbReference type="EMBL" id="JATN01000322">
    <property type="protein sequence ID" value="EUC57461.1"/>
    <property type="molecule type" value="Genomic_DNA"/>
</dbReference>
<dbReference type="Proteomes" id="UP000030108">
    <property type="component" value="Unassembled WGS sequence"/>
</dbReference>
<protein>
    <submittedName>
        <fullName evidence="1">Uncharacterized protein</fullName>
    </submittedName>
</protein>
<evidence type="ECO:0000313" key="2">
    <source>
        <dbReference type="Proteomes" id="UP000030108"/>
    </source>
</evidence>
<feature type="non-terminal residue" evidence="1">
    <location>
        <position position="176"/>
    </location>
</feature>
<proteinExistence type="predicted"/>
<comment type="caution">
    <text evidence="1">The sequence shown here is derived from an EMBL/GenBank/DDBJ whole genome shotgun (WGS) entry which is preliminary data.</text>
</comment>